<dbReference type="SUPFAM" id="SSF46565">
    <property type="entry name" value="Chaperone J-domain"/>
    <property type="match status" value="1"/>
</dbReference>
<dbReference type="InterPro" id="IPR036869">
    <property type="entry name" value="J_dom_sf"/>
</dbReference>
<reference evidence="1" key="2">
    <citation type="submission" date="2020-09" db="EMBL/GenBank/DDBJ databases">
        <authorList>
            <person name="Sun Q."/>
            <person name="Kim S."/>
        </authorList>
    </citation>
    <scope>NUCLEOTIDE SEQUENCE</scope>
    <source>
        <strain evidence="1">KCTC 12719</strain>
    </source>
</reference>
<dbReference type="AlphaFoldDB" id="A0A918SJG3"/>
<proteinExistence type="predicted"/>
<accession>A0A918SJG3</accession>
<gene>
    <name evidence="1" type="ORF">GCM10007103_25840</name>
</gene>
<evidence type="ECO:0000313" key="2">
    <source>
        <dbReference type="Proteomes" id="UP000610456"/>
    </source>
</evidence>
<reference evidence="1" key="1">
    <citation type="journal article" date="2014" name="Int. J. Syst. Evol. Microbiol.">
        <title>Complete genome sequence of Corynebacterium casei LMG S-19264T (=DSM 44701T), isolated from a smear-ripened cheese.</title>
        <authorList>
            <consortium name="US DOE Joint Genome Institute (JGI-PGF)"/>
            <person name="Walter F."/>
            <person name="Albersmeier A."/>
            <person name="Kalinowski J."/>
            <person name="Ruckert C."/>
        </authorList>
    </citation>
    <scope>NUCLEOTIDE SEQUENCE</scope>
    <source>
        <strain evidence="1">KCTC 12719</strain>
    </source>
</reference>
<evidence type="ECO:0008006" key="3">
    <source>
        <dbReference type="Google" id="ProtNLM"/>
    </source>
</evidence>
<dbReference type="EMBL" id="BMXB01000012">
    <property type="protein sequence ID" value="GHA43523.1"/>
    <property type="molecule type" value="Genomic_DNA"/>
</dbReference>
<protein>
    <recommendedName>
        <fullName evidence="3">J domain-containing protein</fullName>
    </recommendedName>
</protein>
<organism evidence="1 2">
    <name type="scientific">Salinimicrobium marinum</name>
    <dbReference type="NCBI Taxonomy" id="680283"/>
    <lineage>
        <taxon>Bacteria</taxon>
        <taxon>Pseudomonadati</taxon>
        <taxon>Bacteroidota</taxon>
        <taxon>Flavobacteriia</taxon>
        <taxon>Flavobacteriales</taxon>
        <taxon>Flavobacteriaceae</taxon>
        <taxon>Salinimicrobium</taxon>
    </lineage>
</organism>
<dbReference type="RefSeq" id="WP_229793765.1">
    <property type="nucleotide sequence ID" value="NZ_BMXB01000012.1"/>
</dbReference>
<sequence length="165" mass="19335">MNYFNNITNLNEAKNLFRKLSIKLHPDTSGYDSQADFVAMYKEFKSLTNKLKFDTGFEADQDFNADKFYNIIKKFEGLTDIQISFVGSFIWLEDIKNGAMYEQKETIKGISIEGYNNARWARQKKNWYFSPVDYQQKGKSGKSLDQIKDTYGSQEFKTKQTFQLN</sequence>
<name>A0A918SJG3_9FLAO</name>
<comment type="caution">
    <text evidence="1">The sequence shown here is derived from an EMBL/GenBank/DDBJ whole genome shotgun (WGS) entry which is preliminary data.</text>
</comment>
<dbReference type="Proteomes" id="UP000610456">
    <property type="component" value="Unassembled WGS sequence"/>
</dbReference>
<keyword evidence="2" id="KW-1185">Reference proteome</keyword>
<evidence type="ECO:0000313" key="1">
    <source>
        <dbReference type="EMBL" id="GHA43523.1"/>
    </source>
</evidence>